<dbReference type="AlphaFoldDB" id="A0A2L2XH93"/>
<gene>
    <name evidence="1" type="ORF">DCCM_4737</name>
</gene>
<protein>
    <recommendedName>
        <fullName evidence="3">DUF523 domain-containing protein</fullName>
    </recommendedName>
</protein>
<accession>A0A2L2XH93</accession>
<evidence type="ECO:0000313" key="1">
    <source>
        <dbReference type="EMBL" id="GBF35608.1"/>
    </source>
</evidence>
<evidence type="ECO:0000313" key="2">
    <source>
        <dbReference type="Proteomes" id="UP000239549"/>
    </source>
</evidence>
<sequence>MLMEKQIGIIQLPCPEMVVYGIKRWGHVREQFDTLFFREKCQDIIKPITYQLLDYVKNGYKVIGIIGVDGSPSCGVNLTCSGDWGGEFLGNIDVLNKVTQLSQVES</sequence>
<evidence type="ECO:0008006" key="3">
    <source>
        <dbReference type="Google" id="ProtNLM"/>
    </source>
</evidence>
<proteinExistence type="predicted"/>
<comment type="caution">
    <text evidence="1">The sequence shown here is derived from an EMBL/GenBank/DDBJ whole genome shotgun (WGS) entry which is preliminary data.</text>
</comment>
<keyword evidence="2" id="KW-1185">Reference proteome</keyword>
<name>A0A2L2XH93_9FIRM</name>
<dbReference type="Proteomes" id="UP000239549">
    <property type="component" value="Unassembled WGS sequence"/>
</dbReference>
<dbReference type="EMBL" id="BFAV01000177">
    <property type="protein sequence ID" value="GBF35608.1"/>
    <property type="molecule type" value="Genomic_DNA"/>
</dbReference>
<organism evidence="1 2">
    <name type="scientific">Desulfocucumis palustris</name>
    <dbReference type="NCBI Taxonomy" id="1898651"/>
    <lineage>
        <taxon>Bacteria</taxon>
        <taxon>Bacillati</taxon>
        <taxon>Bacillota</taxon>
        <taxon>Clostridia</taxon>
        <taxon>Eubacteriales</taxon>
        <taxon>Desulfocucumaceae</taxon>
        <taxon>Desulfocucumis</taxon>
    </lineage>
</organism>
<reference evidence="2" key="1">
    <citation type="submission" date="2018-02" db="EMBL/GenBank/DDBJ databases">
        <title>Genome sequence of Desulfocucumis palustris strain NAW-5.</title>
        <authorList>
            <person name="Watanabe M."/>
            <person name="Kojima H."/>
            <person name="Fukui M."/>
        </authorList>
    </citation>
    <scope>NUCLEOTIDE SEQUENCE [LARGE SCALE GENOMIC DNA]</scope>
    <source>
        <strain evidence="2">NAW-5</strain>
    </source>
</reference>